<dbReference type="AlphaFoldDB" id="A0A5E4SHG9"/>
<keyword evidence="2" id="KW-1185">Reference proteome</keyword>
<dbReference type="RefSeq" id="WP_150565531.1">
    <property type="nucleotide sequence ID" value="NZ_CABPSD010000002.1"/>
</dbReference>
<accession>A0A5E4SHG9</accession>
<name>A0A5E4SHG9_9BURK</name>
<gene>
    <name evidence="1" type="ORF">PMO31116_00717</name>
</gene>
<organism evidence="1 2">
    <name type="scientific">Pandoraea morbifera</name>
    <dbReference type="NCBI Taxonomy" id="2508300"/>
    <lineage>
        <taxon>Bacteria</taxon>
        <taxon>Pseudomonadati</taxon>
        <taxon>Pseudomonadota</taxon>
        <taxon>Betaproteobacteria</taxon>
        <taxon>Burkholderiales</taxon>
        <taxon>Burkholderiaceae</taxon>
        <taxon>Pandoraea</taxon>
    </lineage>
</organism>
<sequence>MTSQVERLEKILGGKLERQDARMIPGTVAVDGTEFAYFADDGKNKFRKQFRNITEFTNPPNAKYGGVIERGCKITLPSGQLFHAIAYHGDLDGWRMDIEVGAQALHLLLGRIKGDNFAVSDGRLYPLSECTIEFD</sequence>
<dbReference type="Proteomes" id="UP000368474">
    <property type="component" value="Unassembled WGS sequence"/>
</dbReference>
<reference evidence="1 2" key="1">
    <citation type="submission" date="2019-08" db="EMBL/GenBank/DDBJ databases">
        <authorList>
            <person name="Peeters C."/>
        </authorList>
    </citation>
    <scope>NUCLEOTIDE SEQUENCE [LARGE SCALE GENOMIC DNA]</scope>
    <source>
        <strain evidence="1 2">LMG 31116</strain>
    </source>
</reference>
<dbReference type="EMBL" id="CABPSD010000002">
    <property type="protein sequence ID" value="VVD73658.1"/>
    <property type="molecule type" value="Genomic_DNA"/>
</dbReference>
<evidence type="ECO:0000313" key="1">
    <source>
        <dbReference type="EMBL" id="VVD73658.1"/>
    </source>
</evidence>
<protein>
    <submittedName>
        <fullName evidence="1">Uncharacterized protein</fullName>
    </submittedName>
</protein>
<proteinExistence type="predicted"/>
<evidence type="ECO:0000313" key="2">
    <source>
        <dbReference type="Proteomes" id="UP000368474"/>
    </source>
</evidence>